<dbReference type="AlphaFoldDB" id="A0AA38IQA9"/>
<dbReference type="EMBL" id="JALNTZ010000003">
    <property type="protein sequence ID" value="KAJ3659598.1"/>
    <property type="molecule type" value="Genomic_DNA"/>
</dbReference>
<organism evidence="1 2">
    <name type="scientific">Zophobas morio</name>
    <dbReference type="NCBI Taxonomy" id="2755281"/>
    <lineage>
        <taxon>Eukaryota</taxon>
        <taxon>Metazoa</taxon>
        <taxon>Ecdysozoa</taxon>
        <taxon>Arthropoda</taxon>
        <taxon>Hexapoda</taxon>
        <taxon>Insecta</taxon>
        <taxon>Pterygota</taxon>
        <taxon>Neoptera</taxon>
        <taxon>Endopterygota</taxon>
        <taxon>Coleoptera</taxon>
        <taxon>Polyphaga</taxon>
        <taxon>Cucujiformia</taxon>
        <taxon>Tenebrionidae</taxon>
        <taxon>Zophobas</taxon>
    </lineage>
</organism>
<protein>
    <submittedName>
        <fullName evidence="1">Uncharacterized protein</fullName>
    </submittedName>
</protein>
<reference evidence="1" key="1">
    <citation type="journal article" date="2023" name="G3 (Bethesda)">
        <title>Whole genome assemblies of Zophobas morio and Tenebrio molitor.</title>
        <authorList>
            <person name="Kaur S."/>
            <person name="Stinson S.A."/>
            <person name="diCenzo G.C."/>
        </authorList>
    </citation>
    <scope>NUCLEOTIDE SEQUENCE</scope>
    <source>
        <strain evidence="1">QUZm001</strain>
    </source>
</reference>
<comment type="caution">
    <text evidence="1">The sequence shown here is derived from an EMBL/GenBank/DDBJ whole genome shotgun (WGS) entry which is preliminary data.</text>
</comment>
<evidence type="ECO:0000313" key="2">
    <source>
        <dbReference type="Proteomes" id="UP001168821"/>
    </source>
</evidence>
<dbReference type="Proteomes" id="UP001168821">
    <property type="component" value="Unassembled WGS sequence"/>
</dbReference>
<gene>
    <name evidence="1" type="ORF">Zmor_011280</name>
</gene>
<sequence>MLQYARITIHQTHIFERNVKKEVTKVPVFAIKSLESRIRYQVGHPADEQLLKETLDKRPVRGAKKAELVNPSSCNKAIAKRAFEKLILCNRETEIQCRNSCAIYHVRTYGITRCVLRDFWLDLRDSGGS</sequence>
<accession>A0AA38IQA9</accession>
<keyword evidence="2" id="KW-1185">Reference proteome</keyword>
<name>A0AA38IQA9_9CUCU</name>
<evidence type="ECO:0000313" key="1">
    <source>
        <dbReference type="EMBL" id="KAJ3659598.1"/>
    </source>
</evidence>
<proteinExistence type="predicted"/>